<evidence type="ECO:0000256" key="8">
    <source>
        <dbReference type="ARBA" id="ARBA00023002"/>
    </source>
</evidence>
<dbReference type="SUPFAM" id="SSF48264">
    <property type="entry name" value="Cytochrome P450"/>
    <property type="match status" value="1"/>
</dbReference>
<evidence type="ECO:0000256" key="13">
    <source>
        <dbReference type="RuleBase" id="RU000461"/>
    </source>
</evidence>
<dbReference type="InterPro" id="IPR001128">
    <property type="entry name" value="Cyt_P450"/>
</dbReference>
<keyword evidence="4 12" id="KW-0349">Heme</keyword>
<evidence type="ECO:0000256" key="12">
    <source>
        <dbReference type="PIRSR" id="PIRSR602401-1"/>
    </source>
</evidence>
<evidence type="ECO:0000256" key="9">
    <source>
        <dbReference type="ARBA" id="ARBA00023004"/>
    </source>
</evidence>
<evidence type="ECO:0000256" key="6">
    <source>
        <dbReference type="ARBA" id="ARBA00022723"/>
    </source>
</evidence>
<evidence type="ECO:0000256" key="2">
    <source>
        <dbReference type="ARBA" id="ARBA00004167"/>
    </source>
</evidence>
<keyword evidence="9 12" id="KW-0408">Iron</keyword>
<keyword evidence="10 13" id="KW-0503">Monooxygenase</keyword>
<sequence>MAEIQQEKEAIAKKGNFLWGKGKMDGFHASPLKIRKRLWERRGPPRENQGESNRLSAYAADSSVRAIIGSRFKDRDTFLMILQRGIKLFAGMSLPDLYPSSRLAMLVSRVPGQMKRYREERDAFMDAAVREHQENRAADDDKEGLLDVLLRIQREGQLQFPMSIDNIKSAVGDLFAGGSDTSATTLEWTMAELVKNPKVMGKAQDEVRRALAGQPKVTEDSLGGLNYMRLVIKEVLRLHPPAPLLLPRECMNDCRVLGFDVPKGTMVLVNAWAISRDPAHWDAAEEFIPERFERGEVDFKGADMEYTPFGAGRRMCPGMSFGLANAELALAGLLYHFDWELPGGAEAEELDVTQKMGVTVRLRRDLLLVPVQKLIFCKPQYPKNHVFFGVSGKEVGTCWGLLGPKEKMTAKVAEALIRRFDEPLTDEDIAIIAKLTRLDPDALRVAGGMAGPEGGEETAA</sequence>
<proteinExistence type="inferred from homology"/>
<feature type="binding site" description="axial binding residue" evidence="12">
    <location>
        <position position="316"/>
    </location>
    <ligand>
        <name>heme</name>
        <dbReference type="ChEBI" id="CHEBI:30413"/>
    </ligand>
    <ligandPart>
        <name>Fe</name>
        <dbReference type="ChEBI" id="CHEBI:18248"/>
    </ligandPart>
</feature>
<dbReference type="GO" id="GO:0016020">
    <property type="term" value="C:membrane"/>
    <property type="evidence" value="ECO:0007669"/>
    <property type="project" value="UniProtKB-SubCell"/>
</dbReference>
<dbReference type="GO" id="GO:0004497">
    <property type="term" value="F:monooxygenase activity"/>
    <property type="evidence" value="ECO:0007669"/>
    <property type="project" value="UniProtKB-KW"/>
</dbReference>
<keyword evidence="5" id="KW-0812">Transmembrane</keyword>
<dbReference type="PRINTS" id="PR00463">
    <property type="entry name" value="EP450I"/>
</dbReference>
<evidence type="ECO:0000256" key="4">
    <source>
        <dbReference type="ARBA" id="ARBA00022617"/>
    </source>
</evidence>
<dbReference type="Pfam" id="PF00067">
    <property type="entry name" value="p450"/>
    <property type="match status" value="1"/>
</dbReference>
<keyword evidence="11" id="KW-0472">Membrane</keyword>
<reference evidence="14" key="1">
    <citation type="submission" date="2015-06" db="UniProtKB">
        <authorList>
            <consortium name="EnsemblPlants"/>
        </authorList>
    </citation>
    <scope>IDENTIFICATION</scope>
</reference>
<organism evidence="14">
    <name type="scientific">Aegilops tauschii</name>
    <name type="common">Tausch's goatgrass</name>
    <name type="synonym">Aegilops squarrosa</name>
    <dbReference type="NCBI Taxonomy" id="37682"/>
    <lineage>
        <taxon>Eukaryota</taxon>
        <taxon>Viridiplantae</taxon>
        <taxon>Streptophyta</taxon>
        <taxon>Embryophyta</taxon>
        <taxon>Tracheophyta</taxon>
        <taxon>Spermatophyta</taxon>
        <taxon>Magnoliopsida</taxon>
        <taxon>Liliopsida</taxon>
        <taxon>Poales</taxon>
        <taxon>Poaceae</taxon>
        <taxon>BOP clade</taxon>
        <taxon>Pooideae</taxon>
        <taxon>Triticodae</taxon>
        <taxon>Triticeae</taxon>
        <taxon>Triticinae</taxon>
        <taxon>Aegilops</taxon>
    </lineage>
</organism>
<evidence type="ECO:0000256" key="7">
    <source>
        <dbReference type="ARBA" id="ARBA00022989"/>
    </source>
</evidence>
<comment type="similarity">
    <text evidence="3 13">Belongs to the cytochrome P450 family.</text>
</comment>
<dbReference type="InterPro" id="IPR052306">
    <property type="entry name" value="CYP450_71D"/>
</dbReference>
<name>M8CHV4_AEGTA</name>
<comment type="cofactor">
    <cofactor evidence="1 12">
        <name>heme</name>
        <dbReference type="ChEBI" id="CHEBI:30413"/>
    </cofactor>
</comment>
<dbReference type="PANTHER" id="PTHR47953:SF19">
    <property type="entry name" value="OS06G0641600 PROTEIN"/>
    <property type="match status" value="1"/>
</dbReference>
<dbReference type="PROSITE" id="PS00086">
    <property type="entry name" value="CYTOCHROME_P450"/>
    <property type="match status" value="1"/>
</dbReference>
<keyword evidence="6 12" id="KW-0479">Metal-binding</keyword>
<keyword evidence="7" id="KW-1133">Transmembrane helix</keyword>
<dbReference type="InterPro" id="IPR002401">
    <property type="entry name" value="Cyt_P450_E_grp-I"/>
</dbReference>
<accession>M8CHV4</accession>
<dbReference type="PANTHER" id="PTHR47953">
    <property type="entry name" value="OS08G0105600 PROTEIN"/>
    <property type="match status" value="1"/>
</dbReference>
<dbReference type="FunFam" id="1.10.630.10:FF:000162">
    <property type="entry name" value="Os06g0641600 protein"/>
    <property type="match status" value="1"/>
</dbReference>
<dbReference type="InterPro" id="IPR036396">
    <property type="entry name" value="Cyt_P450_sf"/>
</dbReference>
<evidence type="ECO:0000313" key="14">
    <source>
        <dbReference type="EnsemblPlants" id="EMT26822"/>
    </source>
</evidence>
<dbReference type="ExpressionAtlas" id="M8CHV4">
    <property type="expression patterns" value="baseline"/>
</dbReference>
<evidence type="ECO:0000256" key="1">
    <source>
        <dbReference type="ARBA" id="ARBA00001971"/>
    </source>
</evidence>
<comment type="subcellular location">
    <subcellularLocation>
        <location evidence="2">Membrane</location>
        <topology evidence="2">Single-pass membrane protein</topology>
    </subcellularLocation>
</comment>
<dbReference type="GO" id="GO:0020037">
    <property type="term" value="F:heme binding"/>
    <property type="evidence" value="ECO:0007669"/>
    <property type="project" value="InterPro"/>
</dbReference>
<dbReference type="InterPro" id="IPR017972">
    <property type="entry name" value="Cyt_P450_CS"/>
</dbReference>
<dbReference type="GO" id="GO:0005506">
    <property type="term" value="F:iron ion binding"/>
    <property type="evidence" value="ECO:0007669"/>
    <property type="project" value="InterPro"/>
</dbReference>
<protein>
    <submittedName>
        <fullName evidence="14">Cytochrome P450 71D8</fullName>
    </submittedName>
</protein>
<evidence type="ECO:0000256" key="10">
    <source>
        <dbReference type="ARBA" id="ARBA00023033"/>
    </source>
</evidence>
<evidence type="ECO:0000256" key="5">
    <source>
        <dbReference type="ARBA" id="ARBA00022692"/>
    </source>
</evidence>
<keyword evidence="8 13" id="KW-0560">Oxidoreductase</keyword>
<dbReference type="GO" id="GO:0016705">
    <property type="term" value="F:oxidoreductase activity, acting on paired donors, with incorporation or reduction of molecular oxygen"/>
    <property type="evidence" value="ECO:0007669"/>
    <property type="project" value="InterPro"/>
</dbReference>
<dbReference type="Gene3D" id="1.10.630.10">
    <property type="entry name" value="Cytochrome P450"/>
    <property type="match status" value="1"/>
</dbReference>
<evidence type="ECO:0000256" key="3">
    <source>
        <dbReference type="ARBA" id="ARBA00010617"/>
    </source>
</evidence>
<dbReference type="EnsemblPlants" id="EMT26822">
    <property type="protein sequence ID" value="EMT26822"/>
    <property type="gene ID" value="F775_10352"/>
</dbReference>
<dbReference type="AlphaFoldDB" id="M8CHV4"/>
<dbReference type="PRINTS" id="PR00385">
    <property type="entry name" value="P450"/>
</dbReference>
<evidence type="ECO:0000256" key="11">
    <source>
        <dbReference type="ARBA" id="ARBA00023136"/>
    </source>
</evidence>